<dbReference type="PANTHER" id="PTHR11088:SF60">
    <property type="entry name" value="TRNA DIMETHYLALLYLTRANSFERASE"/>
    <property type="match status" value="1"/>
</dbReference>
<dbReference type="FunFam" id="1.10.20.140:FF:000001">
    <property type="entry name" value="tRNA dimethylallyltransferase"/>
    <property type="match status" value="1"/>
</dbReference>
<keyword evidence="8 10" id="KW-0460">Magnesium</keyword>
<evidence type="ECO:0000313" key="15">
    <source>
        <dbReference type="Proteomes" id="UP000244893"/>
    </source>
</evidence>
<protein>
    <recommendedName>
        <fullName evidence="10">tRNA dimethylallyltransferase</fullName>
        <ecNumber evidence="10">2.5.1.75</ecNumber>
    </recommendedName>
    <alternativeName>
        <fullName evidence="10">Dimethylallyl diphosphate:tRNA dimethylallyltransferase</fullName>
        <shortName evidence="10">DMAPP:tRNA dimethylallyltransferase</shortName>
        <shortName evidence="10">DMATase</shortName>
    </alternativeName>
    <alternativeName>
        <fullName evidence="10">Isopentenyl-diphosphate:tRNA isopentenyltransferase</fullName>
        <shortName evidence="10">IPP transferase</shortName>
        <shortName evidence="10">IPPT</shortName>
        <shortName evidence="10">IPTase</shortName>
    </alternativeName>
</protein>
<evidence type="ECO:0000256" key="1">
    <source>
        <dbReference type="ARBA" id="ARBA00001946"/>
    </source>
</evidence>
<dbReference type="InterPro" id="IPR039657">
    <property type="entry name" value="Dimethylallyltransferase"/>
</dbReference>
<evidence type="ECO:0000256" key="2">
    <source>
        <dbReference type="ARBA" id="ARBA00003213"/>
    </source>
</evidence>
<evidence type="ECO:0000256" key="6">
    <source>
        <dbReference type="ARBA" id="ARBA00022741"/>
    </source>
</evidence>
<evidence type="ECO:0000256" key="13">
    <source>
        <dbReference type="RuleBase" id="RU003785"/>
    </source>
</evidence>
<evidence type="ECO:0000256" key="8">
    <source>
        <dbReference type="ARBA" id="ARBA00022842"/>
    </source>
</evidence>
<dbReference type="InterPro" id="IPR027417">
    <property type="entry name" value="P-loop_NTPase"/>
</dbReference>
<evidence type="ECO:0000256" key="4">
    <source>
        <dbReference type="ARBA" id="ARBA00022679"/>
    </source>
</evidence>
<evidence type="ECO:0000256" key="9">
    <source>
        <dbReference type="ARBA" id="ARBA00049563"/>
    </source>
</evidence>
<dbReference type="InterPro" id="IPR018022">
    <property type="entry name" value="IPT"/>
</dbReference>
<feature type="binding site" evidence="10">
    <location>
        <begin position="12"/>
        <end position="19"/>
    </location>
    <ligand>
        <name>ATP</name>
        <dbReference type="ChEBI" id="CHEBI:30616"/>
    </ligand>
</feature>
<keyword evidence="15" id="KW-1185">Reference proteome</keyword>
<keyword evidence="4 10" id="KW-0808">Transferase</keyword>
<name>A0A2V1HLJ3_9MICO</name>
<accession>A0A2V1HLJ3</accession>
<dbReference type="SUPFAM" id="SSF52540">
    <property type="entry name" value="P-loop containing nucleoside triphosphate hydrolases"/>
    <property type="match status" value="2"/>
</dbReference>
<comment type="similarity">
    <text evidence="3 10 13">Belongs to the IPP transferase family.</text>
</comment>
<dbReference type="GO" id="GO:0052381">
    <property type="term" value="F:tRNA dimethylallyltransferase activity"/>
    <property type="evidence" value="ECO:0007669"/>
    <property type="project" value="UniProtKB-UniRule"/>
</dbReference>
<dbReference type="GO" id="GO:0005524">
    <property type="term" value="F:ATP binding"/>
    <property type="evidence" value="ECO:0007669"/>
    <property type="project" value="UniProtKB-UniRule"/>
</dbReference>
<evidence type="ECO:0000256" key="5">
    <source>
        <dbReference type="ARBA" id="ARBA00022694"/>
    </source>
</evidence>
<evidence type="ECO:0000256" key="10">
    <source>
        <dbReference type="HAMAP-Rule" id="MF_00185"/>
    </source>
</evidence>
<proteinExistence type="inferred from homology"/>
<evidence type="ECO:0000256" key="3">
    <source>
        <dbReference type="ARBA" id="ARBA00005842"/>
    </source>
</evidence>
<feature type="site" description="Interaction with substrate tRNA" evidence="10">
    <location>
        <position position="108"/>
    </location>
</feature>
<evidence type="ECO:0000256" key="12">
    <source>
        <dbReference type="RuleBase" id="RU003784"/>
    </source>
</evidence>
<dbReference type="CDD" id="cd02019">
    <property type="entry name" value="NK"/>
    <property type="match status" value="1"/>
</dbReference>
<dbReference type="PANTHER" id="PTHR11088">
    <property type="entry name" value="TRNA DIMETHYLALLYLTRANSFERASE"/>
    <property type="match status" value="1"/>
</dbReference>
<dbReference type="Pfam" id="PF01715">
    <property type="entry name" value="IPPT"/>
    <property type="match status" value="1"/>
</dbReference>
<gene>
    <name evidence="10" type="primary">miaA</name>
    <name evidence="14" type="ORF">DDQ50_14440</name>
</gene>
<evidence type="ECO:0000256" key="7">
    <source>
        <dbReference type="ARBA" id="ARBA00022840"/>
    </source>
</evidence>
<evidence type="ECO:0000313" key="14">
    <source>
        <dbReference type="EMBL" id="PVZ93516.1"/>
    </source>
</evidence>
<comment type="cofactor">
    <cofactor evidence="1 10">
        <name>Mg(2+)</name>
        <dbReference type="ChEBI" id="CHEBI:18420"/>
    </cofactor>
</comment>
<comment type="catalytic activity">
    <reaction evidence="9 10 11">
        <text>adenosine(37) in tRNA + dimethylallyl diphosphate = N(6)-dimethylallyladenosine(37) in tRNA + diphosphate</text>
        <dbReference type="Rhea" id="RHEA:26482"/>
        <dbReference type="Rhea" id="RHEA-COMP:10162"/>
        <dbReference type="Rhea" id="RHEA-COMP:10375"/>
        <dbReference type="ChEBI" id="CHEBI:33019"/>
        <dbReference type="ChEBI" id="CHEBI:57623"/>
        <dbReference type="ChEBI" id="CHEBI:74411"/>
        <dbReference type="ChEBI" id="CHEBI:74415"/>
        <dbReference type="EC" id="2.5.1.75"/>
    </reaction>
</comment>
<dbReference type="Gene3D" id="1.10.20.140">
    <property type="match status" value="1"/>
</dbReference>
<comment type="caution">
    <text evidence="10">Lacks conserved residue(s) required for the propagation of feature annotation.</text>
</comment>
<keyword evidence="7 10" id="KW-0067">ATP-binding</keyword>
<comment type="subunit">
    <text evidence="10">Monomer.</text>
</comment>
<dbReference type="RefSeq" id="WP_116757501.1">
    <property type="nucleotide sequence ID" value="NZ_JBHUEX010000001.1"/>
</dbReference>
<dbReference type="AlphaFoldDB" id="A0A2V1HLJ3"/>
<comment type="function">
    <text evidence="2 10 12">Catalyzes the transfer of a dimethylallyl group onto the adenine at position 37 in tRNAs that read codons beginning with uridine, leading to the formation of N6-(dimethylallyl)adenosine (i(6)A).</text>
</comment>
<dbReference type="GO" id="GO:0006400">
    <property type="term" value="P:tRNA modification"/>
    <property type="evidence" value="ECO:0007669"/>
    <property type="project" value="TreeGrafter"/>
</dbReference>
<keyword evidence="6 10" id="KW-0547">Nucleotide-binding</keyword>
<dbReference type="Proteomes" id="UP000244893">
    <property type="component" value="Unassembled WGS sequence"/>
</dbReference>
<feature type="binding site" evidence="10">
    <location>
        <begin position="14"/>
        <end position="19"/>
    </location>
    <ligand>
        <name>substrate</name>
    </ligand>
</feature>
<evidence type="ECO:0000256" key="11">
    <source>
        <dbReference type="RuleBase" id="RU003783"/>
    </source>
</evidence>
<organism evidence="14 15">
    <name type="scientific">Amnibacterium flavum</name>
    <dbReference type="NCBI Taxonomy" id="2173173"/>
    <lineage>
        <taxon>Bacteria</taxon>
        <taxon>Bacillati</taxon>
        <taxon>Actinomycetota</taxon>
        <taxon>Actinomycetes</taxon>
        <taxon>Micrococcales</taxon>
        <taxon>Microbacteriaceae</taxon>
        <taxon>Amnibacterium</taxon>
    </lineage>
</organism>
<feature type="site" description="Interaction with substrate tRNA" evidence="10">
    <location>
        <position position="129"/>
    </location>
</feature>
<comment type="caution">
    <text evidence="14">The sequence shown here is derived from an EMBL/GenBank/DDBJ whole genome shotgun (WGS) entry which is preliminary data.</text>
</comment>
<dbReference type="OrthoDB" id="9776390at2"/>
<dbReference type="NCBIfam" id="TIGR00174">
    <property type="entry name" value="miaA"/>
    <property type="match status" value="1"/>
</dbReference>
<dbReference type="Gene3D" id="3.40.50.300">
    <property type="entry name" value="P-loop containing nucleotide triphosphate hydrolases"/>
    <property type="match status" value="1"/>
</dbReference>
<sequence>MNAAVPLIVIAGPTGTGKSALSLDLADSLAGRGTAVEIVNADAMQLYRGMDIGTAKLSPDERRGIPHHLFDVLEVDEVSTVADYQSRARRAVESIRARGAVPILVGGSGLYISALIHDFQFPGTDEGVRGRLERELEADGAAAIWRRLAEADPAAADAIDPANGRRAVRALEVIELTGRPYSATLPEGAAFWTPTEVVLLDVPLAGRPELKQRLAGRAQAMFDGGLLDEVRALLPKGLAAGPTASRAIGYAQAIAVLEQGVSVDDAVTETTALTWRYLRRQRSWFGRYRDAHRIDITAGEPLREALDLLAPKLGA</sequence>
<keyword evidence="5 10" id="KW-0819">tRNA processing</keyword>
<dbReference type="EMBL" id="QEOP01000003">
    <property type="protein sequence ID" value="PVZ93516.1"/>
    <property type="molecule type" value="Genomic_DNA"/>
</dbReference>
<reference evidence="14 15" key="1">
    <citation type="submission" date="2018-05" db="EMBL/GenBank/DDBJ databases">
        <title>Amnibacterium sp. M8JJ-5, whole genome shotgun sequence.</title>
        <authorList>
            <person name="Tuo L."/>
        </authorList>
    </citation>
    <scope>NUCLEOTIDE SEQUENCE [LARGE SCALE GENOMIC DNA]</scope>
    <source>
        <strain evidence="14 15">M8JJ-5</strain>
    </source>
</reference>
<dbReference type="HAMAP" id="MF_00185">
    <property type="entry name" value="IPP_trans"/>
    <property type="match status" value="1"/>
</dbReference>
<dbReference type="EC" id="2.5.1.75" evidence="10"/>